<dbReference type="PROSITE" id="PS01174">
    <property type="entry name" value="LIPASE_GDXG_SER"/>
    <property type="match status" value="1"/>
</dbReference>
<dbReference type="OrthoDB" id="2152029at2759"/>
<evidence type="ECO:0000256" key="3">
    <source>
        <dbReference type="PROSITE-ProRule" id="PRU10038"/>
    </source>
</evidence>
<feature type="active site" evidence="3">
    <location>
        <position position="207"/>
    </location>
</feature>
<dbReference type="InterPro" id="IPR033140">
    <property type="entry name" value="Lipase_GDXG_put_SER_AS"/>
</dbReference>
<reference evidence="6" key="1">
    <citation type="journal article" date="2020" name="Stud. Mycol.">
        <title>101 Dothideomycetes genomes: a test case for predicting lifestyles and emergence of pathogens.</title>
        <authorList>
            <person name="Haridas S."/>
            <person name="Albert R."/>
            <person name="Binder M."/>
            <person name="Bloem J."/>
            <person name="Labutti K."/>
            <person name="Salamov A."/>
            <person name="Andreopoulos B."/>
            <person name="Baker S."/>
            <person name="Barry K."/>
            <person name="Bills G."/>
            <person name="Bluhm B."/>
            <person name="Cannon C."/>
            <person name="Castanera R."/>
            <person name="Culley D."/>
            <person name="Daum C."/>
            <person name="Ezra D."/>
            <person name="Gonzalez J."/>
            <person name="Henrissat B."/>
            <person name="Kuo A."/>
            <person name="Liang C."/>
            <person name="Lipzen A."/>
            <person name="Lutzoni F."/>
            <person name="Magnuson J."/>
            <person name="Mondo S."/>
            <person name="Nolan M."/>
            <person name="Ohm R."/>
            <person name="Pangilinan J."/>
            <person name="Park H.-J."/>
            <person name="Ramirez L."/>
            <person name="Alfaro M."/>
            <person name="Sun H."/>
            <person name="Tritt A."/>
            <person name="Yoshinaga Y."/>
            <person name="Zwiers L.-H."/>
            <person name="Turgeon B."/>
            <person name="Goodwin S."/>
            <person name="Spatafora J."/>
            <person name="Crous P."/>
            <person name="Grigoriev I."/>
        </authorList>
    </citation>
    <scope>NUCLEOTIDE SEQUENCE</scope>
    <source>
        <strain evidence="6">CBS 122368</strain>
    </source>
</reference>
<evidence type="ECO:0000313" key="7">
    <source>
        <dbReference type="Proteomes" id="UP000800094"/>
    </source>
</evidence>
<feature type="domain" description="Alpha/beta hydrolase fold-3" evidence="5">
    <location>
        <begin position="129"/>
        <end position="339"/>
    </location>
</feature>
<gene>
    <name evidence="6" type="ORF">BU26DRAFT_523801</name>
</gene>
<keyword evidence="4" id="KW-0472">Membrane</keyword>
<dbReference type="InterPro" id="IPR050300">
    <property type="entry name" value="GDXG_lipolytic_enzyme"/>
</dbReference>
<sequence>MAPILSHQPLKALATLLLVASAPPYLAVLSLFYAAKRCRPVPGWSLKTAIGNEWLRLFYLYATKVHLRPFSASASKLKERYVLAPPGPADLYTGILREAGGIKPCAMPAIWFPGPPPTDTTERKTCKVVMHLQGGAFVTATDPAETGKLPAKIFESKLGAKTFYAQYRLARTEASRFPAAVQDAVSFYRYVLDQGVEARNVVLSGDSAGANIVVGLLRYIEDSRVLPVPRGAMLWSPWVDVSDAVLSRYGQSKSLRVDFLGLGLLRWGKDAYEPASASEESERYLRPVEHAFRSKTPVFVNAGTAELLYDEVGVFVERMQAVEGNQVCFVETKDAPHDVLVAGTFTGFVEEAEEAAGKAREFFDRCG</sequence>
<protein>
    <submittedName>
        <fullName evidence="6">Alpha/beta-hydrolase</fullName>
    </submittedName>
</protein>
<feature type="transmembrane region" description="Helical" evidence="4">
    <location>
        <begin position="12"/>
        <end position="35"/>
    </location>
</feature>
<organism evidence="6 7">
    <name type="scientific">Trematosphaeria pertusa</name>
    <dbReference type="NCBI Taxonomy" id="390896"/>
    <lineage>
        <taxon>Eukaryota</taxon>
        <taxon>Fungi</taxon>
        <taxon>Dikarya</taxon>
        <taxon>Ascomycota</taxon>
        <taxon>Pezizomycotina</taxon>
        <taxon>Dothideomycetes</taxon>
        <taxon>Pleosporomycetidae</taxon>
        <taxon>Pleosporales</taxon>
        <taxon>Massarineae</taxon>
        <taxon>Trematosphaeriaceae</taxon>
        <taxon>Trematosphaeria</taxon>
    </lineage>
</organism>
<evidence type="ECO:0000313" key="6">
    <source>
        <dbReference type="EMBL" id="KAF2243510.1"/>
    </source>
</evidence>
<evidence type="ECO:0000256" key="1">
    <source>
        <dbReference type="ARBA" id="ARBA00010515"/>
    </source>
</evidence>
<accession>A0A6A6I1Q5</accession>
<dbReference type="PANTHER" id="PTHR48081">
    <property type="entry name" value="AB HYDROLASE SUPERFAMILY PROTEIN C4A8.06C"/>
    <property type="match status" value="1"/>
</dbReference>
<dbReference type="PANTHER" id="PTHR48081:SF17">
    <property type="entry name" value="ALPHA_BETA HYDROLASE FOLD-3 DOMAIN-CONTAINING PROTEIN"/>
    <property type="match status" value="1"/>
</dbReference>
<name>A0A6A6I1Q5_9PLEO</name>
<comment type="similarity">
    <text evidence="1">Belongs to the 'GDXG' lipolytic enzyme family.</text>
</comment>
<dbReference type="Pfam" id="PF07859">
    <property type="entry name" value="Abhydrolase_3"/>
    <property type="match status" value="1"/>
</dbReference>
<evidence type="ECO:0000256" key="4">
    <source>
        <dbReference type="SAM" id="Phobius"/>
    </source>
</evidence>
<dbReference type="GO" id="GO:0016787">
    <property type="term" value="F:hydrolase activity"/>
    <property type="evidence" value="ECO:0007669"/>
    <property type="project" value="UniProtKB-KW"/>
</dbReference>
<dbReference type="Gene3D" id="3.40.50.1820">
    <property type="entry name" value="alpha/beta hydrolase"/>
    <property type="match status" value="1"/>
</dbReference>
<evidence type="ECO:0000259" key="5">
    <source>
        <dbReference type="Pfam" id="PF07859"/>
    </source>
</evidence>
<dbReference type="AlphaFoldDB" id="A0A6A6I1Q5"/>
<keyword evidence="4" id="KW-1133">Transmembrane helix</keyword>
<dbReference type="InterPro" id="IPR013094">
    <property type="entry name" value="AB_hydrolase_3"/>
</dbReference>
<dbReference type="SUPFAM" id="SSF53474">
    <property type="entry name" value="alpha/beta-Hydrolases"/>
    <property type="match status" value="1"/>
</dbReference>
<keyword evidence="7" id="KW-1185">Reference proteome</keyword>
<dbReference type="Proteomes" id="UP000800094">
    <property type="component" value="Unassembled WGS sequence"/>
</dbReference>
<proteinExistence type="inferred from homology"/>
<dbReference type="GeneID" id="54583469"/>
<evidence type="ECO:0000256" key="2">
    <source>
        <dbReference type="ARBA" id="ARBA00022801"/>
    </source>
</evidence>
<dbReference type="RefSeq" id="XP_033678514.1">
    <property type="nucleotide sequence ID" value="XM_033830139.1"/>
</dbReference>
<dbReference type="InterPro" id="IPR029058">
    <property type="entry name" value="AB_hydrolase_fold"/>
</dbReference>
<dbReference type="EMBL" id="ML987205">
    <property type="protein sequence ID" value="KAF2243510.1"/>
    <property type="molecule type" value="Genomic_DNA"/>
</dbReference>
<keyword evidence="4" id="KW-0812">Transmembrane</keyword>
<keyword evidence="2 6" id="KW-0378">Hydrolase</keyword>